<dbReference type="RefSeq" id="WP_379780230.1">
    <property type="nucleotide sequence ID" value="NZ_JBHSWW010000056.1"/>
</dbReference>
<evidence type="ECO:0000313" key="6">
    <source>
        <dbReference type="Proteomes" id="UP001596442"/>
    </source>
</evidence>
<dbReference type="Gene3D" id="1.10.10.10">
    <property type="entry name" value="Winged helix-like DNA-binding domain superfamily/Winged helix DNA-binding domain"/>
    <property type="match status" value="1"/>
</dbReference>
<proteinExistence type="predicted"/>
<reference evidence="5 6" key="1">
    <citation type="journal article" date="2019" name="Int. J. Syst. Evol. Microbiol.">
        <title>The Global Catalogue of Microorganisms (GCM) 10K type strain sequencing project: providing services to taxonomists for standard genome sequencing and annotation.</title>
        <authorList>
            <consortium name="The Broad Institute Genomics Platform"/>
            <consortium name="The Broad Institute Genome Sequencing Center for Infectious Disease"/>
            <person name="Wu L."/>
            <person name="Ma J."/>
        </authorList>
    </citation>
    <scope>NUCLEOTIDE SEQUENCE [LARGE SCALE GENOMIC DNA]</scope>
    <source>
        <strain evidence="5 6">CGMCC 1.3239</strain>
    </source>
</reference>
<dbReference type="EMBL" id="JBHSWW010000056">
    <property type="protein sequence ID" value="MFC6753007.1"/>
    <property type="molecule type" value="Genomic_DNA"/>
</dbReference>
<comment type="caution">
    <text evidence="5">The sequence shown here is derived from an EMBL/GenBank/DDBJ whole genome shotgun (WGS) entry which is preliminary data.</text>
</comment>
<evidence type="ECO:0000256" key="1">
    <source>
        <dbReference type="ARBA" id="ARBA00023015"/>
    </source>
</evidence>
<keyword evidence="2" id="KW-0238">DNA-binding</keyword>
<dbReference type="CDD" id="cd00090">
    <property type="entry name" value="HTH_ARSR"/>
    <property type="match status" value="1"/>
</dbReference>
<dbReference type="Gene3D" id="3.30.70.920">
    <property type="match status" value="1"/>
</dbReference>
<evidence type="ECO:0000256" key="2">
    <source>
        <dbReference type="ARBA" id="ARBA00023125"/>
    </source>
</evidence>
<evidence type="ECO:0000259" key="4">
    <source>
        <dbReference type="PROSITE" id="PS50956"/>
    </source>
</evidence>
<sequence>MMVRRDNYRLDDVDQRIVYELMRDARDLSVPSLAEELDIAPGTVRNRIERLEEEGVIEGTTAIIDFERAGGRLRVLYMCTVPAAERDRLAAEALALPGVINVRVLMAGRRDLHVEAVGEDTEDLREIARELSTLDIRIEDEELVEDERRAPYEPFRDADE</sequence>
<feature type="domain" description="HTH asnC-type" evidence="4">
    <location>
        <begin position="10"/>
        <end position="73"/>
    </location>
</feature>
<evidence type="ECO:0000256" key="3">
    <source>
        <dbReference type="ARBA" id="ARBA00023163"/>
    </source>
</evidence>
<dbReference type="Proteomes" id="UP001596442">
    <property type="component" value="Unassembled WGS sequence"/>
</dbReference>
<name>A0ABD5S911_9EURY</name>
<keyword evidence="1" id="KW-0805">Transcription regulation</keyword>
<dbReference type="InterPro" id="IPR019888">
    <property type="entry name" value="Tscrpt_reg_AsnC-like"/>
</dbReference>
<dbReference type="SMART" id="SM00344">
    <property type="entry name" value="HTH_ASNC"/>
    <property type="match status" value="1"/>
</dbReference>
<dbReference type="GO" id="GO:0003677">
    <property type="term" value="F:DNA binding"/>
    <property type="evidence" value="ECO:0007669"/>
    <property type="project" value="UniProtKB-KW"/>
</dbReference>
<dbReference type="PANTHER" id="PTHR30154">
    <property type="entry name" value="LEUCINE-RESPONSIVE REGULATORY PROTEIN"/>
    <property type="match status" value="1"/>
</dbReference>
<dbReference type="Pfam" id="PF13412">
    <property type="entry name" value="HTH_24"/>
    <property type="match status" value="1"/>
</dbReference>
<evidence type="ECO:0000313" key="5">
    <source>
        <dbReference type="EMBL" id="MFC6753007.1"/>
    </source>
</evidence>
<keyword evidence="6" id="KW-1185">Reference proteome</keyword>
<dbReference type="InterPro" id="IPR036388">
    <property type="entry name" value="WH-like_DNA-bd_sf"/>
</dbReference>
<dbReference type="InterPro" id="IPR000485">
    <property type="entry name" value="AsnC-type_HTH_dom"/>
</dbReference>
<organism evidence="5 6">
    <name type="scientific">Halorubrum tibetense</name>
    <dbReference type="NCBI Taxonomy" id="175631"/>
    <lineage>
        <taxon>Archaea</taxon>
        <taxon>Methanobacteriati</taxon>
        <taxon>Methanobacteriota</taxon>
        <taxon>Stenosarchaea group</taxon>
        <taxon>Halobacteria</taxon>
        <taxon>Halobacteriales</taxon>
        <taxon>Haloferacaceae</taxon>
        <taxon>Halorubrum</taxon>
    </lineage>
</organism>
<dbReference type="AlphaFoldDB" id="A0ABD5S911"/>
<protein>
    <submittedName>
        <fullName evidence="5">Lrp/AsnC family transcriptional regulator</fullName>
    </submittedName>
</protein>
<accession>A0ABD5S911</accession>
<dbReference type="PROSITE" id="PS50956">
    <property type="entry name" value="HTH_ASNC_2"/>
    <property type="match status" value="1"/>
</dbReference>
<dbReference type="SUPFAM" id="SSF46785">
    <property type="entry name" value="Winged helix' DNA-binding domain"/>
    <property type="match status" value="1"/>
</dbReference>
<dbReference type="PANTHER" id="PTHR30154:SF34">
    <property type="entry name" value="TRANSCRIPTIONAL REGULATOR AZLB"/>
    <property type="match status" value="1"/>
</dbReference>
<dbReference type="InterPro" id="IPR011991">
    <property type="entry name" value="ArsR-like_HTH"/>
</dbReference>
<dbReference type="PRINTS" id="PR00033">
    <property type="entry name" value="HTHASNC"/>
</dbReference>
<keyword evidence="3" id="KW-0804">Transcription</keyword>
<dbReference type="InterPro" id="IPR036390">
    <property type="entry name" value="WH_DNA-bd_sf"/>
</dbReference>
<gene>
    <name evidence="5" type="ORF">ACFQEU_05935</name>
</gene>